<feature type="transmembrane region" description="Helical" evidence="2">
    <location>
        <begin position="276"/>
        <end position="294"/>
    </location>
</feature>
<keyword evidence="2" id="KW-1133">Transmembrane helix</keyword>
<organism evidence="3">
    <name type="scientific">viral metagenome</name>
    <dbReference type="NCBI Taxonomy" id="1070528"/>
    <lineage>
        <taxon>unclassified sequences</taxon>
        <taxon>metagenomes</taxon>
        <taxon>organismal metagenomes</taxon>
    </lineage>
</organism>
<feature type="region of interest" description="Disordered" evidence="1">
    <location>
        <begin position="189"/>
        <end position="214"/>
    </location>
</feature>
<feature type="transmembrane region" description="Helical" evidence="2">
    <location>
        <begin position="332"/>
        <end position="353"/>
    </location>
</feature>
<evidence type="ECO:0000313" key="3">
    <source>
        <dbReference type="EMBL" id="QHS78306.1"/>
    </source>
</evidence>
<proteinExistence type="predicted"/>
<sequence length="444" mass="50499">MKLEKENYQEYKNNFSPPLTMNGNVVETSDVLKARLQNKIKKIRANSPNLNLSDRSEAYNMITLNSERKIQINNKPKIFRENERKSRIIKNEISSDEGEDFSDLEENDSEEEEKQSLIENYNNYISPGIIKKRIEVSPYPTPKNMISKNYPLSPPSVIKIKKTLQPSKPIEVNPTGNMRIKSPENIAKEKFKKEKEEESQTIKKRPPRPDYKNMSDEEKTDLIAEFRGRYSYLKRNFSDLNLSLPEPDWDLDTIHTVYENYTKQILVLKNVEQYKFFLSGFFYVCETIVGYLGFDILNGFTECQMGMMDRYEEALIEMGQVSLIPSLEGYPAWLKILFISAVNMCCFGLLGFLGSNISESRKVQMMDFANGLFNHKNVSKIDEKGIPEVQKPGSGNDIIDGINSVKGMLGGGGGIADILKSFIPAPAQKTAKKAKGPPGAEISF</sequence>
<name>A0A6C0AF37_9ZZZZ</name>
<protein>
    <submittedName>
        <fullName evidence="3">Uncharacterized protein</fullName>
    </submittedName>
</protein>
<accession>A0A6C0AF37</accession>
<keyword evidence="2" id="KW-0812">Transmembrane</keyword>
<feature type="region of interest" description="Disordered" evidence="1">
    <location>
        <begin position="90"/>
        <end position="115"/>
    </location>
</feature>
<feature type="compositionally biased region" description="Acidic residues" evidence="1">
    <location>
        <begin position="94"/>
        <end position="113"/>
    </location>
</feature>
<evidence type="ECO:0000256" key="2">
    <source>
        <dbReference type="SAM" id="Phobius"/>
    </source>
</evidence>
<evidence type="ECO:0000256" key="1">
    <source>
        <dbReference type="SAM" id="MobiDB-lite"/>
    </source>
</evidence>
<keyword evidence="2" id="KW-0472">Membrane</keyword>
<dbReference type="EMBL" id="MN740596">
    <property type="protein sequence ID" value="QHS78306.1"/>
    <property type="molecule type" value="Genomic_DNA"/>
</dbReference>
<reference evidence="3" key="1">
    <citation type="journal article" date="2020" name="Nature">
        <title>Giant virus diversity and host interactions through global metagenomics.</title>
        <authorList>
            <person name="Schulz F."/>
            <person name="Roux S."/>
            <person name="Paez-Espino D."/>
            <person name="Jungbluth S."/>
            <person name="Walsh D.A."/>
            <person name="Denef V.J."/>
            <person name="McMahon K.D."/>
            <person name="Konstantinidis K.T."/>
            <person name="Eloe-Fadrosh E.A."/>
            <person name="Kyrpides N.C."/>
            <person name="Woyke T."/>
        </authorList>
    </citation>
    <scope>NUCLEOTIDE SEQUENCE</scope>
    <source>
        <strain evidence="3">GVMAG-S-1021933-23</strain>
    </source>
</reference>
<dbReference type="AlphaFoldDB" id="A0A6C0AF37"/>